<dbReference type="Gene3D" id="3.10.129.10">
    <property type="entry name" value="Hotdog Thioesterase"/>
    <property type="match status" value="1"/>
</dbReference>
<dbReference type="AlphaFoldDB" id="A0A4R6TZF3"/>
<evidence type="ECO:0000256" key="1">
    <source>
        <dbReference type="ARBA" id="ARBA00010458"/>
    </source>
</evidence>
<dbReference type="InterPro" id="IPR040170">
    <property type="entry name" value="Cytosol_ACT"/>
</dbReference>
<feature type="compositionally biased region" description="Basic and acidic residues" evidence="4">
    <location>
        <begin position="134"/>
        <end position="148"/>
    </location>
</feature>
<dbReference type="SUPFAM" id="SSF54637">
    <property type="entry name" value="Thioesterase/thiol ester dehydrase-isomerase"/>
    <property type="match status" value="1"/>
</dbReference>
<dbReference type="EMBL" id="SNYJ01000013">
    <property type="protein sequence ID" value="TDQ37449.1"/>
    <property type="molecule type" value="Genomic_DNA"/>
</dbReference>
<dbReference type="OrthoDB" id="9791628at2"/>
<dbReference type="PANTHER" id="PTHR11049">
    <property type="entry name" value="ACYL COENZYME A THIOESTER HYDROLASE"/>
    <property type="match status" value="1"/>
</dbReference>
<evidence type="ECO:0000313" key="6">
    <source>
        <dbReference type="EMBL" id="TDQ37449.1"/>
    </source>
</evidence>
<dbReference type="InterPro" id="IPR033120">
    <property type="entry name" value="HOTDOG_ACOT"/>
</dbReference>
<evidence type="ECO:0000259" key="5">
    <source>
        <dbReference type="PROSITE" id="PS51770"/>
    </source>
</evidence>
<protein>
    <submittedName>
        <fullName evidence="6">Acyl-CoA hydrolase</fullName>
    </submittedName>
</protein>
<dbReference type="Pfam" id="PF03061">
    <property type="entry name" value="4HBT"/>
    <property type="match status" value="1"/>
</dbReference>
<accession>A0A4R6TZF3</accession>
<keyword evidence="2 3" id="KW-0378">Hydrolase</keyword>
<dbReference type="InterPro" id="IPR029069">
    <property type="entry name" value="HotDog_dom_sf"/>
</dbReference>
<dbReference type="GO" id="GO:0052816">
    <property type="term" value="F:long-chain fatty acyl-CoA hydrolase activity"/>
    <property type="evidence" value="ECO:0007669"/>
    <property type="project" value="TreeGrafter"/>
</dbReference>
<dbReference type="CDD" id="cd03442">
    <property type="entry name" value="BFIT_BACH"/>
    <property type="match status" value="1"/>
</dbReference>
<evidence type="ECO:0000313" key="7">
    <source>
        <dbReference type="Proteomes" id="UP000295632"/>
    </source>
</evidence>
<dbReference type="Proteomes" id="UP000295632">
    <property type="component" value="Unassembled WGS sequence"/>
</dbReference>
<dbReference type="GO" id="GO:0005829">
    <property type="term" value="C:cytosol"/>
    <property type="evidence" value="ECO:0007669"/>
    <property type="project" value="TreeGrafter"/>
</dbReference>
<dbReference type="PROSITE" id="PS51770">
    <property type="entry name" value="HOTDOG_ACOT"/>
    <property type="match status" value="1"/>
</dbReference>
<dbReference type="RefSeq" id="WP_133581291.1">
    <property type="nucleotide sequence ID" value="NZ_SNYJ01000013.1"/>
</dbReference>
<reference evidence="6 7" key="1">
    <citation type="submission" date="2019-03" db="EMBL/GenBank/DDBJ databases">
        <title>Genomic Encyclopedia of Type Strains, Phase IV (KMG-IV): sequencing the most valuable type-strain genomes for metagenomic binning, comparative biology and taxonomic classification.</title>
        <authorList>
            <person name="Goeker M."/>
        </authorList>
    </citation>
    <scope>NUCLEOTIDE SEQUENCE [LARGE SCALE GENOMIC DNA]</scope>
    <source>
        <strain evidence="6 7">DSM 28697</strain>
    </source>
</reference>
<dbReference type="GO" id="GO:0006637">
    <property type="term" value="P:acyl-CoA metabolic process"/>
    <property type="evidence" value="ECO:0007669"/>
    <property type="project" value="TreeGrafter"/>
</dbReference>
<feature type="domain" description="HotDog ACOT-type" evidence="5">
    <location>
        <begin position="6"/>
        <end position="118"/>
    </location>
</feature>
<name>A0A4R6TZF3_9BACI</name>
<comment type="caution">
    <text evidence="6">The sequence shown here is derived from an EMBL/GenBank/DDBJ whole genome shotgun (WGS) entry which is preliminary data.</text>
</comment>
<keyword evidence="7" id="KW-1185">Reference proteome</keyword>
<dbReference type="PANTHER" id="PTHR11049:SF24">
    <property type="entry name" value="CYTOSOLIC ACYL COENZYME A THIOESTER HYDROLASE"/>
    <property type="match status" value="1"/>
</dbReference>
<evidence type="ECO:0000256" key="3">
    <source>
        <dbReference type="PROSITE-ProRule" id="PRU01106"/>
    </source>
</evidence>
<evidence type="ECO:0000256" key="4">
    <source>
        <dbReference type="SAM" id="MobiDB-lite"/>
    </source>
</evidence>
<organism evidence="6 7">
    <name type="scientific">Aureibacillus halotolerans</name>
    <dbReference type="NCBI Taxonomy" id="1508390"/>
    <lineage>
        <taxon>Bacteria</taxon>
        <taxon>Bacillati</taxon>
        <taxon>Bacillota</taxon>
        <taxon>Bacilli</taxon>
        <taxon>Bacillales</taxon>
        <taxon>Bacillaceae</taxon>
        <taxon>Aureibacillus</taxon>
    </lineage>
</organism>
<sequence length="168" mass="18601">MKKPCAASRTVKTNRIFPIDTNSHGTMFGGKLLSYMDEIASISASRHSRANVVTASMDSVDFLTPIRLDEAVTLESYVTWVGTSSMEVFVKVIAEDLSTGKRRLANTAFLTFVAFDNDGQKQAVPGVLPESEEERMLHKTAEERASRRVERRKQSKLLADAVSMETPS</sequence>
<gene>
    <name evidence="6" type="ORF">EV213_11384</name>
</gene>
<dbReference type="InterPro" id="IPR006683">
    <property type="entry name" value="Thioestr_dom"/>
</dbReference>
<proteinExistence type="inferred from homology"/>
<feature type="region of interest" description="Disordered" evidence="4">
    <location>
        <begin position="127"/>
        <end position="168"/>
    </location>
</feature>
<evidence type="ECO:0000256" key="2">
    <source>
        <dbReference type="ARBA" id="ARBA00022801"/>
    </source>
</evidence>
<dbReference type="GO" id="GO:0009062">
    <property type="term" value="P:fatty acid catabolic process"/>
    <property type="evidence" value="ECO:0007669"/>
    <property type="project" value="TreeGrafter"/>
</dbReference>
<comment type="similarity">
    <text evidence="1">Belongs to the acyl coenzyme A hydrolase family.</text>
</comment>